<evidence type="ECO:0000313" key="2">
    <source>
        <dbReference type="Proteomes" id="UP000075663"/>
    </source>
</evidence>
<dbReference type="InterPro" id="IPR027417">
    <property type="entry name" value="P-loop_NTPase"/>
</dbReference>
<dbReference type="PANTHER" id="PTHR37816:SF2">
    <property type="entry name" value="DNA TOPOLOGY MODULATION PROTEIN FLAR-RELATED PROTEIN"/>
    <property type="match status" value="1"/>
</dbReference>
<protein>
    <recommendedName>
        <fullName evidence="3">Adenylate kinase</fullName>
    </recommendedName>
</protein>
<gene>
    <name evidence="1" type="ORF">AWW67_16640</name>
</gene>
<organism evidence="1 2">
    <name type="scientific">Roseivirga seohaensis</name>
    <dbReference type="NCBI Taxonomy" id="1914963"/>
    <lineage>
        <taxon>Bacteria</taxon>
        <taxon>Pseudomonadati</taxon>
        <taxon>Bacteroidota</taxon>
        <taxon>Cytophagia</taxon>
        <taxon>Cytophagales</taxon>
        <taxon>Roseivirgaceae</taxon>
        <taxon>Roseivirga</taxon>
    </lineage>
</organism>
<dbReference type="AlphaFoldDB" id="A0A150Y3C4"/>
<proteinExistence type="predicted"/>
<dbReference type="Pfam" id="PF13238">
    <property type="entry name" value="AAA_18"/>
    <property type="match status" value="1"/>
</dbReference>
<dbReference type="EMBL" id="LRPB01000005">
    <property type="protein sequence ID" value="KYG85335.1"/>
    <property type="molecule type" value="Genomic_DNA"/>
</dbReference>
<dbReference type="Proteomes" id="UP000075663">
    <property type="component" value="Unassembled WGS sequence"/>
</dbReference>
<evidence type="ECO:0000313" key="1">
    <source>
        <dbReference type="EMBL" id="KYG85335.1"/>
    </source>
</evidence>
<evidence type="ECO:0008006" key="3">
    <source>
        <dbReference type="Google" id="ProtNLM"/>
    </source>
</evidence>
<accession>A0A150Y3C4</accession>
<dbReference type="InterPro" id="IPR052922">
    <property type="entry name" value="Cytidylate_Kinase-2"/>
</dbReference>
<dbReference type="RefSeq" id="WP_062300319.1">
    <property type="nucleotide sequence ID" value="NZ_LRPB01000005.1"/>
</dbReference>
<dbReference type="SUPFAM" id="SSF52540">
    <property type="entry name" value="P-loop containing nucleoside triphosphate hydrolases"/>
    <property type="match status" value="1"/>
</dbReference>
<dbReference type="PANTHER" id="PTHR37816">
    <property type="entry name" value="YALI0E33011P"/>
    <property type="match status" value="1"/>
</dbReference>
<name>A0A150Y3C4_9BACT</name>
<dbReference type="Gene3D" id="3.40.50.300">
    <property type="entry name" value="P-loop containing nucleotide triphosphate hydrolases"/>
    <property type="match status" value="1"/>
</dbReference>
<dbReference type="STRING" id="1914963.AWW67_16640"/>
<dbReference type="NCBIfam" id="NF004861">
    <property type="entry name" value="PRK06217.1"/>
    <property type="match status" value="1"/>
</dbReference>
<reference evidence="1 2" key="1">
    <citation type="submission" date="2016-01" db="EMBL/GenBank/DDBJ databases">
        <title>Genome sequencing of Roseivirga seohaensis SW-152.</title>
        <authorList>
            <person name="Selvaratnam C."/>
            <person name="Thevarajoo S."/>
            <person name="Goh K.M."/>
            <person name="Ee R."/>
            <person name="Chan K.-G."/>
            <person name="Chong C.S."/>
        </authorList>
    </citation>
    <scope>NUCLEOTIDE SEQUENCE [LARGE SCALE GENOMIC DNA]</scope>
    <source>
        <strain evidence="1 2">SW-152</strain>
    </source>
</reference>
<sequence>MKILIFGASGSGTTTLGKEIEKIAGFTHLDVDDYYWKKTDPPFQEKIALPKRNDKLKTDFERHKNVIISGSVVSWGKEWQTLFNLVVFVQINPKTRMERLQKREVERYGMKLLTDKKTQEDSRAFLEWAKQYENPNFNGRSLKIHNNWIELLDCKVIRIDGGEELQKKADKILAEIQVISVRQNKEQ</sequence>
<comment type="caution">
    <text evidence="1">The sequence shown here is derived from an EMBL/GenBank/DDBJ whole genome shotgun (WGS) entry which is preliminary data.</text>
</comment>